<dbReference type="Proteomes" id="UP001596201">
    <property type="component" value="Unassembled WGS sequence"/>
</dbReference>
<evidence type="ECO:0000313" key="2">
    <source>
        <dbReference type="EMBL" id="MFC5368455.1"/>
    </source>
</evidence>
<dbReference type="RefSeq" id="WP_227230730.1">
    <property type="nucleotide sequence ID" value="NZ_JAJCVJ010000002.1"/>
</dbReference>
<feature type="transmembrane region" description="Helical" evidence="1">
    <location>
        <begin position="52"/>
        <end position="70"/>
    </location>
</feature>
<comment type="caution">
    <text evidence="2">The sequence shown here is derived from an EMBL/GenBank/DDBJ whole genome shotgun (WGS) entry which is preliminary data.</text>
</comment>
<organism evidence="2 3">
    <name type="scientific">Salinirubrum litoreum</name>
    <dbReference type="NCBI Taxonomy" id="1126234"/>
    <lineage>
        <taxon>Archaea</taxon>
        <taxon>Methanobacteriati</taxon>
        <taxon>Methanobacteriota</taxon>
        <taxon>Stenosarchaea group</taxon>
        <taxon>Halobacteria</taxon>
        <taxon>Halobacteriales</taxon>
        <taxon>Haloferacaceae</taxon>
        <taxon>Salinirubrum</taxon>
    </lineage>
</organism>
<feature type="transmembrane region" description="Helical" evidence="1">
    <location>
        <begin position="132"/>
        <end position="152"/>
    </location>
</feature>
<dbReference type="EMBL" id="JBHSKX010000002">
    <property type="protein sequence ID" value="MFC5368455.1"/>
    <property type="molecule type" value="Genomic_DNA"/>
</dbReference>
<feature type="transmembrane region" description="Helical" evidence="1">
    <location>
        <begin position="82"/>
        <end position="102"/>
    </location>
</feature>
<sequence length="154" mass="16018">MALVPAVAVRWLHLLAVAVAVGGAGLTWLQFRRVADTSDETAALSLAESYEWLFWLAVGLVALTGVGNLGAMAPAIPTEGEWATTLLTKLGLLLAFLVASVWRTLVVVRVRSATGGGSTTSLSPHSLGVLQWSYAGTTVVLVTLLALAEVLAHG</sequence>
<evidence type="ECO:0008006" key="4">
    <source>
        <dbReference type="Google" id="ProtNLM"/>
    </source>
</evidence>
<accession>A0ABD5REY7</accession>
<gene>
    <name evidence="2" type="ORF">ACFPJ5_16115</name>
</gene>
<keyword evidence="1" id="KW-0472">Membrane</keyword>
<proteinExistence type="predicted"/>
<keyword evidence="1" id="KW-1133">Transmembrane helix</keyword>
<feature type="transmembrane region" description="Helical" evidence="1">
    <location>
        <begin position="12"/>
        <end position="32"/>
    </location>
</feature>
<evidence type="ECO:0000256" key="1">
    <source>
        <dbReference type="SAM" id="Phobius"/>
    </source>
</evidence>
<keyword evidence="3" id="KW-1185">Reference proteome</keyword>
<reference evidence="2 3" key="1">
    <citation type="journal article" date="2019" name="Int. J. Syst. Evol. Microbiol.">
        <title>The Global Catalogue of Microorganisms (GCM) 10K type strain sequencing project: providing services to taxonomists for standard genome sequencing and annotation.</title>
        <authorList>
            <consortium name="The Broad Institute Genomics Platform"/>
            <consortium name="The Broad Institute Genome Sequencing Center for Infectious Disease"/>
            <person name="Wu L."/>
            <person name="Ma J."/>
        </authorList>
    </citation>
    <scope>NUCLEOTIDE SEQUENCE [LARGE SCALE GENOMIC DNA]</scope>
    <source>
        <strain evidence="2 3">CGMCC 1.12237</strain>
    </source>
</reference>
<dbReference type="AlphaFoldDB" id="A0ABD5REY7"/>
<keyword evidence="1" id="KW-0812">Transmembrane</keyword>
<name>A0ABD5REY7_9EURY</name>
<evidence type="ECO:0000313" key="3">
    <source>
        <dbReference type="Proteomes" id="UP001596201"/>
    </source>
</evidence>
<protein>
    <recommendedName>
        <fullName evidence="4">Copper resistance protein D</fullName>
    </recommendedName>
</protein>